<comment type="caution">
    <text evidence="1">The sequence shown here is derived from an EMBL/GenBank/DDBJ whole genome shotgun (WGS) entry which is preliminary data.</text>
</comment>
<dbReference type="Proteomes" id="UP000722485">
    <property type="component" value="Unassembled WGS sequence"/>
</dbReference>
<evidence type="ECO:0000313" key="1">
    <source>
        <dbReference type="EMBL" id="KAF7553901.1"/>
    </source>
</evidence>
<dbReference type="EMBL" id="JAANBB010000039">
    <property type="protein sequence ID" value="KAF7553901.1"/>
    <property type="molecule type" value="Genomic_DNA"/>
</dbReference>
<sequence length="457" mass="46749">MAFTDLVYILLTTPIIIPNARLNEFKAEPRGQHIARTGFLGKRVAAVCPSGAKNDPTDDTKCICDGGATWTSGTNAYTSKILVKGACVTDCGPDAALNKAGACICTAKGAIYDSASNTCLCGDDASLTGGKCVCTDTTATFDTSAATAAKPGVCKCPKGKLLIDSACITNCGDNAKPDDSGECICMKLDGTTPNGATFVAVTKPCSCGPNARLVTASKTCECKDTEAIWDEDTSTCTCTAPQVLVDGFCTTDCGDDATADEDGNCVCKDETATWDTDLQECNCPTGKVLVKSVCVKDCGDQAAVNSAGTCVCKAKGATFATKTKTCGCGSDATLKGTACVCKVKTAIWDPAKAVCNCPTGKKLSGTTCVLDCGANASPDSAGKKCVCKAKGATFATKTKTCGCGSDATLKGTACVCKVKTATWDSTNKVCYCKPGFVYDGKTCSCPKGKTNKGGKCY</sequence>
<name>A0A9P5HG56_9HYPO</name>
<dbReference type="AlphaFoldDB" id="A0A9P5HG56"/>
<keyword evidence="2" id="KW-1185">Reference proteome</keyword>
<evidence type="ECO:0000313" key="2">
    <source>
        <dbReference type="Proteomes" id="UP000722485"/>
    </source>
</evidence>
<gene>
    <name evidence="1" type="ORF">G7Z17_g3306</name>
</gene>
<protein>
    <submittedName>
        <fullName evidence="1">Uncharacterized protein</fullName>
    </submittedName>
</protein>
<organism evidence="1 2">
    <name type="scientific">Cylindrodendrum hubeiense</name>
    <dbReference type="NCBI Taxonomy" id="595255"/>
    <lineage>
        <taxon>Eukaryota</taxon>
        <taxon>Fungi</taxon>
        <taxon>Dikarya</taxon>
        <taxon>Ascomycota</taxon>
        <taxon>Pezizomycotina</taxon>
        <taxon>Sordariomycetes</taxon>
        <taxon>Hypocreomycetidae</taxon>
        <taxon>Hypocreales</taxon>
        <taxon>Nectriaceae</taxon>
        <taxon>Cylindrodendrum</taxon>
    </lineage>
</organism>
<proteinExistence type="predicted"/>
<accession>A0A9P5HG56</accession>
<reference evidence="1" key="1">
    <citation type="submission" date="2020-03" db="EMBL/GenBank/DDBJ databases">
        <title>Draft Genome Sequence of Cylindrodendrum hubeiense.</title>
        <authorList>
            <person name="Buettner E."/>
            <person name="Kellner H."/>
        </authorList>
    </citation>
    <scope>NUCLEOTIDE SEQUENCE</scope>
    <source>
        <strain evidence="1">IHI 201604</strain>
    </source>
</reference>